<feature type="transmembrane region" description="Helical" evidence="7">
    <location>
        <begin position="178"/>
        <end position="195"/>
    </location>
</feature>
<feature type="transmembrane region" description="Helical" evidence="7">
    <location>
        <begin position="410"/>
        <end position="428"/>
    </location>
</feature>
<feature type="transmembrane region" description="Helical" evidence="7">
    <location>
        <begin position="351"/>
        <end position="373"/>
    </location>
</feature>
<dbReference type="NCBIfam" id="TIGR00801">
    <property type="entry name" value="ncs2"/>
    <property type="match status" value="1"/>
</dbReference>
<organism evidence="8 9">
    <name type="scientific">Aminipila butyrica</name>
    <dbReference type="NCBI Taxonomy" id="433296"/>
    <lineage>
        <taxon>Bacteria</taxon>
        <taxon>Bacillati</taxon>
        <taxon>Bacillota</taxon>
        <taxon>Clostridia</taxon>
        <taxon>Peptostreptococcales</taxon>
        <taxon>Anaerovoracaceae</taxon>
        <taxon>Aminipila</taxon>
    </lineage>
</organism>
<dbReference type="InterPro" id="IPR006042">
    <property type="entry name" value="Xan_ur_permease"/>
</dbReference>
<dbReference type="KEGG" id="abut:Ami103574_01625"/>
<feature type="transmembrane region" description="Helical" evidence="7">
    <location>
        <begin position="202"/>
        <end position="221"/>
    </location>
</feature>
<dbReference type="RefSeq" id="WP_163065007.1">
    <property type="nucleotide sequence ID" value="NZ_CP048649.1"/>
</dbReference>
<gene>
    <name evidence="8" type="primary">uraA</name>
    <name evidence="8" type="ORF">Ami103574_01625</name>
</gene>
<proteinExistence type="inferred from homology"/>
<evidence type="ECO:0000313" key="8">
    <source>
        <dbReference type="EMBL" id="QIB68087.1"/>
    </source>
</evidence>
<reference evidence="8 9" key="1">
    <citation type="submission" date="2020-02" db="EMBL/GenBank/DDBJ databases">
        <authorList>
            <person name="Kim Y.B."/>
            <person name="Roh S.W."/>
        </authorList>
    </citation>
    <scope>NUCLEOTIDE SEQUENCE [LARGE SCALE GENOMIC DNA]</scope>
    <source>
        <strain evidence="8 9">DSM 103574</strain>
    </source>
</reference>
<keyword evidence="5 7" id="KW-1133">Transmembrane helix</keyword>
<evidence type="ECO:0000256" key="1">
    <source>
        <dbReference type="ARBA" id="ARBA00004141"/>
    </source>
</evidence>
<comment type="subcellular location">
    <subcellularLocation>
        <location evidence="1">Membrane</location>
        <topology evidence="1">Multi-pass membrane protein</topology>
    </subcellularLocation>
</comment>
<dbReference type="NCBIfam" id="NF007995">
    <property type="entry name" value="PRK10720.1"/>
    <property type="match status" value="1"/>
</dbReference>
<dbReference type="PROSITE" id="PS01116">
    <property type="entry name" value="XANTH_URACIL_PERMASE"/>
    <property type="match status" value="1"/>
</dbReference>
<evidence type="ECO:0000256" key="3">
    <source>
        <dbReference type="ARBA" id="ARBA00022448"/>
    </source>
</evidence>
<dbReference type="Proteomes" id="UP000466848">
    <property type="component" value="Chromosome"/>
</dbReference>
<feature type="transmembrane region" description="Helical" evidence="7">
    <location>
        <begin position="385"/>
        <end position="404"/>
    </location>
</feature>
<evidence type="ECO:0000256" key="7">
    <source>
        <dbReference type="SAM" id="Phobius"/>
    </source>
</evidence>
<evidence type="ECO:0000256" key="4">
    <source>
        <dbReference type="ARBA" id="ARBA00022692"/>
    </source>
</evidence>
<dbReference type="GO" id="GO:0042907">
    <property type="term" value="F:xanthine transmembrane transporter activity"/>
    <property type="evidence" value="ECO:0007669"/>
    <property type="project" value="TreeGrafter"/>
</dbReference>
<protein>
    <submittedName>
        <fullName evidence="8">Uracil permease</fullName>
    </submittedName>
</protein>
<keyword evidence="4 7" id="KW-0812">Transmembrane</keyword>
<sequence length="444" mass="46946">MERKIIQVEDKVPFSLMAPLSLQHMFAMFGASVLVPFLFGINPAVVLLMNGIGTLLFILITKGKAPAYLGSSFAFIAPVITLIEKYGQDLGYSYALGGFVAVGLVGILLSLVVYKFGVAWINVVLPPAAMGPVVALIGLELAGTAASTAGLFETVSYKLIEGTTTFQQVVTPMDSRNVIVFVITLATAILGNVLFKKFFAVIPILISIVAGYVAALCVGIVNFDKVIAAPLLSMPNFSTPQFSPEAILMLLPVLLVVTSEHIGHQIVTSEIVGRDLIKDPGLHKSLFADYFSTTLSGLIGSVPTTTYGENIGVMAVTKVYSVRVIAGAAALSIICSFVGKLSELISTIPGPVIGGISFLLYGMIGASGIRILVDAKINYGKSRNLTLTSVIFVTGLSGVAVNFGGIELKGMVLACVTGMILSTLFYIFDKLGITNDREESDQIE</sequence>
<evidence type="ECO:0000256" key="6">
    <source>
        <dbReference type="ARBA" id="ARBA00023136"/>
    </source>
</evidence>
<evidence type="ECO:0000313" key="9">
    <source>
        <dbReference type="Proteomes" id="UP000466848"/>
    </source>
</evidence>
<keyword evidence="9" id="KW-1185">Reference proteome</keyword>
<dbReference type="PANTHER" id="PTHR42810">
    <property type="entry name" value="PURINE PERMEASE C1399.01C-RELATED"/>
    <property type="match status" value="1"/>
</dbReference>
<keyword evidence="6 7" id="KW-0472">Membrane</keyword>
<feature type="transmembrane region" description="Helical" evidence="7">
    <location>
        <begin position="41"/>
        <end position="60"/>
    </location>
</feature>
<feature type="transmembrane region" description="Helical" evidence="7">
    <location>
        <begin position="120"/>
        <end position="139"/>
    </location>
</feature>
<dbReference type="InterPro" id="IPR006043">
    <property type="entry name" value="NCS2"/>
</dbReference>
<evidence type="ECO:0000256" key="2">
    <source>
        <dbReference type="ARBA" id="ARBA00008821"/>
    </source>
</evidence>
<name>A0A858BRC6_9FIRM</name>
<feature type="transmembrane region" description="Helical" evidence="7">
    <location>
        <begin position="67"/>
        <end position="86"/>
    </location>
</feature>
<dbReference type="Pfam" id="PF00860">
    <property type="entry name" value="Xan_ur_permease"/>
    <property type="match status" value="1"/>
</dbReference>
<dbReference type="EMBL" id="CP048649">
    <property type="protein sequence ID" value="QIB68087.1"/>
    <property type="molecule type" value="Genomic_DNA"/>
</dbReference>
<dbReference type="GO" id="GO:0005886">
    <property type="term" value="C:plasma membrane"/>
    <property type="evidence" value="ECO:0007669"/>
    <property type="project" value="UniProtKB-ARBA"/>
</dbReference>
<feature type="transmembrane region" description="Helical" evidence="7">
    <location>
        <begin position="12"/>
        <end position="35"/>
    </location>
</feature>
<feature type="transmembrane region" description="Helical" evidence="7">
    <location>
        <begin position="241"/>
        <end position="258"/>
    </location>
</feature>
<keyword evidence="3" id="KW-0813">Transport</keyword>
<evidence type="ECO:0000256" key="5">
    <source>
        <dbReference type="ARBA" id="ARBA00022989"/>
    </source>
</evidence>
<accession>A0A858BRC6</accession>
<dbReference type="PANTHER" id="PTHR42810:SF2">
    <property type="entry name" value="PURINE PERMEASE C1399.01C-RELATED"/>
    <property type="match status" value="1"/>
</dbReference>
<comment type="similarity">
    <text evidence="2">Belongs to the nucleobase:cation symporter-2 (NCS2) (TC 2.A.40) family.</text>
</comment>
<dbReference type="AlphaFoldDB" id="A0A858BRC6"/>
<feature type="transmembrane region" description="Helical" evidence="7">
    <location>
        <begin position="320"/>
        <end position="339"/>
    </location>
</feature>
<feature type="transmembrane region" description="Helical" evidence="7">
    <location>
        <begin position="92"/>
        <end position="113"/>
    </location>
</feature>